<proteinExistence type="predicted"/>
<evidence type="ECO:0000313" key="3">
    <source>
        <dbReference type="Proteomes" id="UP001199319"/>
    </source>
</evidence>
<evidence type="ECO:0000313" key="2">
    <source>
        <dbReference type="EMBL" id="MCC2131064.1"/>
    </source>
</evidence>
<sequence>MLSFLKLVFGPDITVKGFDYTDDTPYYIKDGYTPQLLSWGDHACVLLKPNGSSWRLPTLKKQLKKFQELCSLPCALCLDNLSALQRRSMLEEHIPFVSLSQQVYLPFWGCAFHEQFKADTAIMAKMAPGTQLVFLYLYYAENTGSVNLTQIAKALSLSKATCTRAINDLSASGLISQTAEGTNKWITTAYTKSELLEKAYGRLKTPVDRILYVKGTAQIEHPIASGIRALARQSMIGVNDQDGAIAISKKEAAKIPAEDICTKQYFEDFGGAVIEVWSYDPIILERDGCVDDISLLLSMDNDPNERVQTCLDEIRQKHGLPIKEEE</sequence>
<dbReference type="SUPFAM" id="SSF46785">
    <property type="entry name" value="Winged helix' DNA-binding domain"/>
    <property type="match status" value="1"/>
</dbReference>
<dbReference type="RefSeq" id="WP_302930182.1">
    <property type="nucleotide sequence ID" value="NZ_JAJEPW010000100.1"/>
</dbReference>
<reference evidence="2" key="1">
    <citation type="submission" date="2021-10" db="EMBL/GenBank/DDBJ databases">
        <title>Anaerobic single-cell dispensing facilitates the cultivation of human gut bacteria.</title>
        <authorList>
            <person name="Afrizal A."/>
        </authorList>
    </citation>
    <scope>NUCLEOTIDE SEQUENCE</scope>
    <source>
        <strain evidence="2">CLA-AA-H272</strain>
    </source>
</reference>
<dbReference type="InterPro" id="IPR036388">
    <property type="entry name" value="WH-like_DNA-bd_sf"/>
</dbReference>
<dbReference type="EMBL" id="JAJEPW010000100">
    <property type="protein sequence ID" value="MCC2131064.1"/>
    <property type="molecule type" value="Genomic_DNA"/>
</dbReference>
<organism evidence="2 3">
    <name type="scientific">Brotocaccenecus cirricatena</name>
    <dbReference type="NCBI Taxonomy" id="3064195"/>
    <lineage>
        <taxon>Bacteria</taxon>
        <taxon>Bacillati</taxon>
        <taxon>Bacillota</taxon>
        <taxon>Clostridia</taxon>
        <taxon>Eubacteriales</taxon>
        <taxon>Oscillospiraceae</taxon>
        <taxon>Brotocaccenecus</taxon>
    </lineage>
</organism>
<dbReference type="Proteomes" id="UP001199319">
    <property type="component" value="Unassembled WGS sequence"/>
</dbReference>
<keyword evidence="3" id="KW-1185">Reference proteome</keyword>
<feature type="domain" description="HTH marR-type" evidence="1">
    <location>
        <begin position="134"/>
        <end position="178"/>
    </location>
</feature>
<comment type="caution">
    <text evidence="2">The sequence shown here is derived from an EMBL/GenBank/DDBJ whole genome shotgun (WGS) entry which is preliminary data.</text>
</comment>
<dbReference type="GO" id="GO:0003700">
    <property type="term" value="F:DNA-binding transcription factor activity"/>
    <property type="evidence" value="ECO:0007669"/>
    <property type="project" value="InterPro"/>
</dbReference>
<dbReference type="Gene3D" id="1.10.10.10">
    <property type="entry name" value="Winged helix-like DNA-binding domain superfamily/Winged helix DNA-binding domain"/>
    <property type="match status" value="1"/>
</dbReference>
<dbReference type="InterPro" id="IPR036390">
    <property type="entry name" value="WH_DNA-bd_sf"/>
</dbReference>
<dbReference type="InterPro" id="IPR000835">
    <property type="entry name" value="HTH_MarR-typ"/>
</dbReference>
<dbReference type="AlphaFoldDB" id="A0AAE3AF01"/>
<dbReference type="Pfam" id="PF01047">
    <property type="entry name" value="MarR"/>
    <property type="match status" value="1"/>
</dbReference>
<evidence type="ECO:0000259" key="1">
    <source>
        <dbReference type="Pfam" id="PF01047"/>
    </source>
</evidence>
<gene>
    <name evidence="2" type="ORF">LKD37_16445</name>
</gene>
<name>A0AAE3AF01_9FIRM</name>
<protein>
    <submittedName>
        <fullName evidence="2">MarR family transcriptional regulator</fullName>
    </submittedName>
</protein>
<accession>A0AAE3AF01</accession>